<evidence type="ECO:0000313" key="1">
    <source>
        <dbReference type="EMBL" id="MBT0652922.1"/>
    </source>
</evidence>
<dbReference type="InterPro" id="IPR011330">
    <property type="entry name" value="Glyco_hydro/deAcase_b/a-brl"/>
</dbReference>
<dbReference type="Gene3D" id="3.20.20.370">
    <property type="entry name" value="Glycoside hydrolase/deacetylase"/>
    <property type="match status" value="1"/>
</dbReference>
<dbReference type="SUPFAM" id="SSF88713">
    <property type="entry name" value="Glycoside hydrolase/deacetylase"/>
    <property type="match status" value="1"/>
</dbReference>
<reference evidence="1 2" key="1">
    <citation type="submission" date="2021-05" db="EMBL/GenBank/DDBJ databases">
        <title>The draft genome of Geobacter luticola JCM 17780.</title>
        <authorList>
            <person name="Xu Z."/>
            <person name="Masuda Y."/>
            <person name="Itoh H."/>
            <person name="Senoo K."/>
        </authorList>
    </citation>
    <scope>NUCLEOTIDE SEQUENCE [LARGE SCALE GENOMIC DNA]</scope>
    <source>
        <strain evidence="1 2">JCM 17780</strain>
    </source>
</reference>
<sequence length="309" mass="36723">MNSCYNEIYYCVKPLIPRWVQIYVRRLFIQYQLVKYRNVWPIDENGGKEPAGWQGWPEGKKFALVLTHDVDSAQGQNKCLDLMRLDEELGFRSSFNFVPLRYSVSSDILAILRKRGFEVGVHGLYHDGKYYLSKGIFLRRAAKINDFLKKWQAVGYRAPAMYHKLDWFHELEIEYDASTFDTDPFEPHAVGVGTIFPFFVKDPAMKRGYVELPYTLPQDFSLYILMQKNNIDIWKQKMAWVVERGGMVLINTHPDYMDFNGDKSIEGYPAQYYQEFLRHIRERYDGQYWHALPRDVARFWRSEYCKMCE</sequence>
<evidence type="ECO:0008006" key="3">
    <source>
        <dbReference type="Google" id="ProtNLM"/>
    </source>
</evidence>
<proteinExistence type="predicted"/>
<protein>
    <recommendedName>
        <fullName evidence="3">NodB homology domain-containing protein</fullName>
    </recommendedName>
</protein>
<accession>A0ABS5SE53</accession>
<keyword evidence="2" id="KW-1185">Reference proteome</keyword>
<evidence type="ECO:0000313" key="2">
    <source>
        <dbReference type="Proteomes" id="UP000756860"/>
    </source>
</evidence>
<organism evidence="1 2">
    <name type="scientific">Geomobilimonas luticola</name>
    <dbReference type="NCBI Taxonomy" id="1114878"/>
    <lineage>
        <taxon>Bacteria</taxon>
        <taxon>Pseudomonadati</taxon>
        <taxon>Thermodesulfobacteriota</taxon>
        <taxon>Desulfuromonadia</taxon>
        <taxon>Geobacterales</taxon>
        <taxon>Geobacteraceae</taxon>
        <taxon>Geomobilimonas</taxon>
    </lineage>
</organism>
<dbReference type="RefSeq" id="WP_214174913.1">
    <property type="nucleotide sequence ID" value="NZ_JAHCVK010000002.1"/>
</dbReference>
<comment type="caution">
    <text evidence="1">The sequence shown here is derived from an EMBL/GenBank/DDBJ whole genome shotgun (WGS) entry which is preliminary data.</text>
</comment>
<dbReference type="EMBL" id="JAHCVK010000002">
    <property type="protein sequence ID" value="MBT0652922.1"/>
    <property type="molecule type" value="Genomic_DNA"/>
</dbReference>
<name>A0ABS5SE53_9BACT</name>
<gene>
    <name evidence="1" type="ORF">KI810_07630</name>
</gene>
<dbReference type="Proteomes" id="UP000756860">
    <property type="component" value="Unassembled WGS sequence"/>
</dbReference>